<proteinExistence type="predicted"/>
<keyword evidence="2" id="KW-0802">TPR repeat</keyword>
<reference evidence="4" key="1">
    <citation type="submission" date="2018-05" db="EMBL/GenBank/DDBJ databases">
        <authorList>
            <person name="Lanie J.A."/>
            <person name="Ng W.-L."/>
            <person name="Kazmierczak K.M."/>
            <person name="Andrzejewski T.M."/>
            <person name="Davidsen T.M."/>
            <person name="Wayne K.J."/>
            <person name="Tettelin H."/>
            <person name="Glass J.I."/>
            <person name="Rusch D."/>
            <person name="Podicherti R."/>
            <person name="Tsui H.-C.T."/>
            <person name="Winkler M.E."/>
        </authorList>
    </citation>
    <scope>NUCLEOTIDE SEQUENCE</scope>
</reference>
<dbReference type="InterPro" id="IPR051012">
    <property type="entry name" value="CellSynth/LPSAsmb/PSIAsmb"/>
</dbReference>
<dbReference type="SUPFAM" id="SSF48452">
    <property type="entry name" value="TPR-like"/>
    <property type="match status" value="1"/>
</dbReference>
<evidence type="ECO:0000256" key="2">
    <source>
        <dbReference type="ARBA" id="ARBA00022803"/>
    </source>
</evidence>
<dbReference type="AlphaFoldDB" id="A0A381QCF9"/>
<dbReference type="EMBL" id="UINC01001299">
    <property type="protein sequence ID" value="SUZ77015.1"/>
    <property type="molecule type" value="Genomic_DNA"/>
</dbReference>
<accession>A0A381QCF9</accession>
<dbReference type="PANTHER" id="PTHR45586">
    <property type="entry name" value="TPR REPEAT-CONTAINING PROTEIN PA4667"/>
    <property type="match status" value="1"/>
</dbReference>
<feature type="transmembrane region" description="Helical" evidence="3">
    <location>
        <begin position="6"/>
        <end position="24"/>
    </location>
</feature>
<protein>
    <submittedName>
        <fullName evidence="4">Uncharacterized protein</fullName>
    </submittedName>
</protein>
<keyword evidence="3" id="KW-0812">Transmembrane</keyword>
<dbReference type="SMART" id="SM00028">
    <property type="entry name" value="TPR"/>
    <property type="match status" value="4"/>
</dbReference>
<keyword evidence="3" id="KW-1133">Transmembrane helix</keyword>
<dbReference type="PANTHER" id="PTHR45586:SF1">
    <property type="entry name" value="LIPOPOLYSACCHARIDE ASSEMBLY PROTEIN B"/>
    <property type="match status" value="1"/>
</dbReference>
<evidence type="ECO:0000256" key="3">
    <source>
        <dbReference type="SAM" id="Phobius"/>
    </source>
</evidence>
<dbReference type="Pfam" id="PF13432">
    <property type="entry name" value="TPR_16"/>
    <property type="match status" value="1"/>
</dbReference>
<keyword evidence="3" id="KW-0472">Membrane</keyword>
<gene>
    <name evidence="4" type="ORF">METZ01_LOCUS29869</name>
</gene>
<organism evidence="4">
    <name type="scientific">marine metagenome</name>
    <dbReference type="NCBI Taxonomy" id="408172"/>
    <lineage>
        <taxon>unclassified sequences</taxon>
        <taxon>metagenomes</taxon>
        <taxon>ecological metagenomes</taxon>
    </lineage>
</organism>
<dbReference type="InterPro" id="IPR019734">
    <property type="entry name" value="TPR_rpt"/>
</dbReference>
<dbReference type="Gene3D" id="1.25.40.10">
    <property type="entry name" value="Tetratricopeptide repeat domain"/>
    <property type="match status" value="2"/>
</dbReference>
<dbReference type="InterPro" id="IPR011990">
    <property type="entry name" value="TPR-like_helical_dom_sf"/>
</dbReference>
<keyword evidence="1" id="KW-0677">Repeat</keyword>
<name>A0A381QCF9_9ZZZZ</name>
<sequence>MYSVYIIIVVILITAIGFWIFFNYKPKIQKKTDSLYTDALNAMLKTDKSRAILLLRDVVKQDSDHIDAYLQLGNILRDEEPQRALKIHQTLTVRPNLNKTTKVDIYKSLAMDYEVIGDLIKARKEAEQILIIDKQNKWAITFLLNIGEKIEDWDYAADKAKQLQKIIGVSDTNNLSKYIVYKSKEKIKQNEFEEAKSLLDKAINQSPEFGLPYKYLGDIRMMNRDLVKAIEYWEKFINLSPEQSYMVFDNMESALFDLGRYSEVENFYRKVLEKNPMDLSATLRLANVLNEKGEDQAAISLIEKLIDNGNATISIMLMKLKLSLFIKTPAELGYQVDEILNQLENINE</sequence>
<evidence type="ECO:0000256" key="1">
    <source>
        <dbReference type="ARBA" id="ARBA00022737"/>
    </source>
</evidence>
<dbReference type="PROSITE" id="PS50005">
    <property type="entry name" value="TPR"/>
    <property type="match status" value="1"/>
</dbReference>
<evidence type="ECO:0000313" key="4">
    <source>
        <dbReference type="EMBL" id="SUZ77015.1"/>
    </source>
</evidence>